<feature type="domain" description="Methyltransferase" evidence="1">
    <location>
        <begin position="52"/>
        <end position="149"/>
    </location>
</feature>
<proteinExistence type="predicted"/>
<dbReference type="Gene3D" id="3.40.50.150">
    <property type="entry name" value="Vaccinia Virus protein VP39"/>
    <property type="match status" value="1"/>
</dbReference>
<protein>
    <recommendedName>
        <fullName evidence="1">Methyltransferase domain-containing protein</fullName>
    </recommendedName>
</protein>
<evidence type="ECO:0000313" key="2">
    <source>
        <dbReference type="EMBL" id="GCE14780.1"/>
    </source>
</evidence>
<dbReference type="AlphaFoldDB" id="A0A402A6L6"/>
<dbReference type="PANTHER" id="PTHR43591:SF24">
    <property type="entry name" value="2-METHOXY-6-POLYPRENYL-1,4-BENZOQUINOL METHYLASE, MITOCHONDRIAL"/>
    <property type="match status" value="1"/>
</dbReference>
<dbReference type="InterPro" id="IPR041698">
    <property type="entry name" value="Methyltransf_25"/>
</dbReference>
<dbReference type="Proteomes" id="UP000287352">
    <property type="component" value="Unassembled WGS sequence"/>
</dbReference>
<dbReference type="PANTHER" id="PTHR43591">
    <property type="entry name" value="METHYLTRANSFERASE"/>
    <property type="match status" value="1"/>
</dbReference>
<dbReference type="InterPro" id="IPR029063">
    <property type="entry name" value="SAM-dependent_MTases_sf"/>
</dbReference>
<organism evidence="2 3">
    <name type="scientific">Tengunoibacter tsumagoiensis</name>
    <dbReference type="NCBI Taxonomy" id="2014871"/>
    <lineage>
        <taxon>Bacteria</taxon>
        <taxon>Bacillati</taxon>
        <taxon>Chloroflexota</taxon>
        <taxon>Ktedonobacteria</taxon>
        <taxon>Ktedonobacterales</taxon>
        <taxon>Dictyobacteraceae</taxon>
        <taxon>Tengunoibacter</taxon>
    </lineage>
</organism>
<reference evidence="3" key="1">
    <citation type="submission" date="2018-12" db="EMBL/GenBank/DDBJ databases">
        <title>Tengunoibacter tsumagoiensis gen. nov., sp. nov., Dictyobacter kobayashii sp. nov., D. alpinus sp. nov., and D. joshuensis sp. nov. and description of Dictyobacteraceae fam. nov. within the order Ktedonobacterales isolated from Tengu-no-mugimeshi.</title>
        <authorList>
            <person name="Wang C.M."/>
            <person name="Zheng Y."/>
            <person name="Sakai Y."/>
            <person name="Toyoda A."/>
            <person name="Minakuchi Y."/>
            <person name="Abe K."/>
            <person name="Yokota A."/>
            <person name="Yabe S."/>
        </authorList>
    </citation>
    <scope>NUCLEOTIDE SEQUENCE [LARGE SCALE GENOMIC DNA]</scope>
    <source>
        <strain evidence="3">Uno3</strain>
    </source>
</reference>
<dbReference type="SUPFAM" id="SSF53335">
    <property type="entry name" value="S-adenosyl-L-methionine-dependent methyltransferases"/>
    <property type="match status" value="1"/>
</dbReference>
<dbReference type="RefSeq" id="WP_126582316.1">
    <property type="nucleotide sequence ID" value="NZ_BIFR01000002.1"/>
</dbReference>
<gene>
    <name evidence="2" type="ORF">KTT_46390</name>
</gene>
<dbReference type="GO" id="GO:0008168">
    <property type="term" value="F:methyltransferase activity"/>
    <property type="evidence" value="ECO:0007669"/>
    <property type="project" value="TreeGrafter"/>
</dbReference>
<comment type="caution">
    <text evidence="2">The sequence shown here is derived from an EMBL/GenBank/DDBJ whole genome shotgun (WGS) entry which is preliminary data.</text>
</comment>
<dbReference type="EMBL" id="BIFR01000002">
    <property type="protein sequence ID" value="GCE14780.1"/>
    <property type="molecule type" value="Genomic_DNA"/>
</dbReference>
<evidence type="ECO:0000259" key="1">
    <source>
        <dbReference type="Pfam" id="PF13649"/>
    </source>
</evidence>
<name>A0A402A6L6_9CHLR</name>
<sequence length="284" mass="31749">MELHDPIPQKYLIDLDQAAEKTRLTEQEKLITKAMGGLFPEGQDLSQARKLLDMACGPGSWVTEVARKYPELEVIGGDINPTFVNNGNLQAEIDGLKNLSFQIMDIRKPLPFDDNTFDLVNARLILGFMDREAWPILIAEVKRILRPGGVIRLSECEYASTSSPALQRINGYLSQALAAQGRTFSPDGRSFGLTHRIGKLLQEAGFSSISKRAFHIDSSYGSDLHESTLHDSDVVFVLLRPYLIQSGALNEKEYDELYEAIYKESRSTDYTGITFGLTTWGRKA</sequence>
<keyword evidence="3" id="KW-1185">Reference proteome</keyword>
<evidence type="ECO:0000313" key="3">
    <source>
        <dbReference type="Proteomes" id="UP000287352"/>
    </source>
</evidence>
<accession>A0A402A6L6</accession>
<dbReference type="Pfam" id="PF13649">
    <property type="entry name" value="Methyltransf_25"/>
    <property type="match status" value="1"/>
</dbReference>
<dbReference type="OrthoDB" id="147370at2"/>
<dbReference type="CDD" id="cd02440">
    <property type="entry name" value="AdoMet_MTases"/>
    <property type="match status" value="1"/>
</dbReference>